<gene>
    <name evidence="9" type="ORF">HBR001_LOCUS5463</name>
</gene>
<comment type="similarity">
    <text evidence="2">Belongs to the TAF1 family.</text>
</comment>
<comment type="caution">
    <text evidence="9">The sequence shown here is derived from an EMBL/GenBank/DDBJ whole genome shotgun (WGS) entry which is preliminary data.</text>
</comment>
<feature type="region of interest" description="Disordered" evidence="7">
    <location>
        <begin position="1130"/>
        <end position="1181"/>
    </location>
</feature>
<evidence type="ECO:0000256" key="5">
    <source>
        <dbReference type="PROSITE-ProRule" id="PRU00035"/>
    </source>
</evidence>
<evidence type="ECO:0000256" key="7">
    <source>
        <dbReference type="SAM" id="MobiDB-lite"/>
    </source>
</evidence>
<evidence type="ECO:0000256" key="1">
    <source>
        <dbReference type="ARBA" id="ARBA00004123"/>
    </source>
</evidence>
<evidence type="ECO:0000256" key="3">
    <source>
        <dbReference type="ARBA" id="ARBA00023117"/>
    </source>
</evidence>
<dbReference type="GO" id="GO:0017025">
    <property type="term" value="F:TBP-class protein binding"/>
    <property type="evidence" value="ECO:0007669"/>
    <property type="project" value="InterPro"/>
</dbReference>
<dbReference type="PANTHER" id="PTHR13900:SF0">
    <property type="entry name" value="TRANSCRIPTION INITIATION FACTOR TFIID SUBUNIT 1"/>
    <property type="match status" value="1"/>
</dbReference>
<dbReference type="PRINTS" id="PR00503">
    <property type="entry name" value="BROMODOMAIN"/>
</dbReference>
<keyword evidence="6" id="KW-0175">Coiled coil</keyword>
<dbReference type="SUPFAM" id="SSF47370">
    <property type="entry name" value="Bromodomain"/>
    <property type="match status" value="1"/>
</dbReference>
<dbReference type="GO" id="GO:0051123">
    <property type="term" value="P:RNA polymerase II preinitiation complex assembly"/>
    <property type="evidence" value="ECO:0007669"/>
    <property type="project" value="TreeGrafter"/>
</dbReference>
<proteinExistence type="inferred from homology"/>
<name>A0AAV0U6K5_HYABA</name>
<dbReference type="SMART" id="SM00297">
    <property type="entry name" value="BROMO"/>
    <property type="match status" value="1"/>
</dbReference>
<evidence type="ECO:0000256" key="6">
    <source>
        <dbReference type="SAM" id="Coils"/>
    </source>
</evidence>
<dbReference type="InterPro" id="IPR036427">
    <property type="entry name" value="Bromodomain-like_sf"/>
</dbReference>
<dbReference type="PROSITE" id="PS00633">
    <property type="entry name" value="BROMODOMAIN_1"/>
    <property type="match status" value="1"/>
</dbReference>
<dbReference type="InterPro" id="IPR022591">
    <property type="entry name" value="TAF1_HAT_dom"/>
</dbReference>
<feature type="compositionally biased region" description="Polar residues" evidence="7">
    <location>
        <begin position="1195"/>
        <end position="1217"/>
    </location>
</feature>
<evidence type="ECO:0000313" key="9">
    <source>
        <dbReference type="EMBL" id="CAI5732267.1"/>
    </source>
</evidence>
<keyword evidence="10" id="KW-1185">Reference proteome</keyword>
<feature type="region of interest" description="Disordered" evidence="7">
    <location>
        <begin position="1088"/>
        <end position="1108"/>
    </location>
</feature>
<dbReference type="InterPro" id="IPR018359">
    <property type="entry name" value="Bromodomain_CS"/>
</dbReference>
<dbReference type="InterPro" id="IPR001487">
    <property type="entry name" value="Bromodomain"/>
</dbReference>
<dbReference type="PROSITE" id="PS50014">
    <property type="entry name" value="BROMODOMAIN_2"/>
    <property type="match status" value="1"/>
</dbReference>
<dbReference type="Pfam" id="PF12157">
    <property type="entry name" value="DUF3591"/>
    <property type="match status" value="1"/>
</dbReference>
<dbReference type="PANTHER" id="PTHR13900">
    <property type="entry name" value="TRANSCRIPTION INITIATION FACTOR TFIID"/>
    <property type="match status" value="1"/>
</dbReference>
<keyword evidence="4" id="KW-0539">Nucleus</keyword>
<evidence type="ECO:0000259" key="8">
    <source>
        <dbReference type="PROSITE" id="PS50014"/>
    </source>
</evidence>
<organism evidence="9 10">
    <name type="scientific">Hyaloperonospora brassicae</name>
    <name type="common">Brassica downy mildew</name>
    <name type="synonym">Peronospora brassicae</name>
    <dbReference type="NCBI Taxonomy" id="162125"/>
    <lineage>
        <taxon>Eukaryota</taxon>
        <taxon>Sar</taxon>
        <taxon>Stramenopiles</taxon>
        <taxon>Oomycota</taxon>
        <taxon>Peronosporomycetes</taxon>
        <taxon>Peronosporales</taxon>
        <taxon>Peronosporaceae</taxon>
        <taxon>Hyaloperonospora</taxon>
    </lineage>
</organism>
<evidence type="ECO:0000256" key="2">
    <source>
        <dbReference type="ARBA" id="ARBA00009064"/>
    </source>
</evidence>
<feature type="coiled-coil region" evidence="6">
    <location>
        <begin position="1269"/>
        <end position="1341"/>
    </location>
</feature>
<accession>A0AAV0U6K5</accession>
<sequence>MTPPRPAEADPTRASLDGPLQRSTSGSDTAAVPQLEEEGRRKTLTSSVSSVCASFAGKKAARARHDVVDFTALYQRSSRESEIEATLRTWKKEMEDVAREHRMQQQQQQQQQAQSATVDVALVSTARFVPDQLQQFLTTREGRSADNVAGKEQMMQSHPLRATEAKGRPMRRFVASSAMPFATIAASGRKVDGLTDFEEHERDAQYHKVQQIVWEDQIIWGIDFHAAADNDNDREKEERQVEVENSVGEVTVMQAGGKKAGNREASGDKKVAKSVVKASLQTYKELRTARASKEAVANSSEAFRGDDFDMTKPRNYRWELQDTVKKKLGANVARAASQEDGKADTLPCPLNKELLDDSWIAAIGWRSTQDMPESKLVLDDNDASLIYSVSQMEDVRPTLRIPERKLGAAEQRLAQLDKQRIEKKQRIDEVMGNLEFGEETAEGRLGTEGSGKKSKDTRVVKNIGYVHHSLPAIKLSLTKPELPKTKLRDFHRPRGKFKISERLDFYPPPSGAAKLAPQEDSAMVTQIKKSSDLSPTAGGKLILIEYTEQRPPMLSNPGMASRILHYWRPPEDTSTSLGILGKKKARKTRPKPPDMKMGQVITLGDHDESPFVGDIPPGRVVTSLNSKLYKVPIFPHRPTVPFAASAEARERNNSDIFLMCRSVTKSKKGTAAEKSGGLGVSTTVYIMELPMVFVAGQIEPQIEVPAPNSRSANEFIRPYMSFHILRLFKKASDGERLKIEDIARAFPNQSGTAIRKRMKEVATFERGGNDSGWWKKKPVSQLQSEEEIRASIPPESVCLYESMMSGHRRLLDIGLTKLFTPSGVNGAINHMIRRLELRKNALSARLVPANLERRAKEKVQAELWKKDPVVRKLETDIQVARYINEQLQLTPWNLTNNYVECHLQGKGSGMLQLGGIGDPTGRGEGFSFVRVPQSRAKKKDGEEDAAPTTESKISAETAAVQKAVAAVTGTTADLRKLKMKEAGDVLRNLGLADADIKKLRRWDRIHMVRELSSRATAHGVAGSLSKFARGARKSLSAQQQEYRKKCDVIYERQMDVLSSAKTTFSSDEESDGDDELDELGADVEADILGGTDTKRGPKNLFRSGGGGLNRSKEVLAEREDAVELRRLMEEMNEDQGSSSGAKATSAVRRPDVDTNRLRNQLRASGIREGGTGASGISSVSGVGARSNMMSRAGSAVSSAMATPTGQLSRVSSPTHGSRTPAVSEPPSASKKIPGRKVLKRVVRVIEEDGSETVRIQFIVDEKQVARFRAMQQRKERQLKTDERNQLRKRKRMLALEDDATSQSLLDKAKRRKQLQEELKQLRKTEAQNKGYQEMLKKGEADEGVENVDAEDANGKGVIRCTQCLQVGHMRTNRSCPLYMADEARTKKSGSIPGKQASAVPAEPLKLKIKKTPPTVSGSDSVPRITVNLAELREGARKHHAEKKRKREMEVREQAELYKRPYAKGVIKLSRSRMPVEHLNQALEVVLQHLLDMPESELFRLPVDAGAVHNYYQIVKQPMDLSAIRRKIEAKEYDSMREFVKDLELIVNNSRIFNGDPAKSAITTNAQKVLRRAQDEMAVLSAEGGMTPTTPTTATTAMLT</sequence>
<dbReference type="GO" id="GO:0004402">
    <property type="term" value="F:histone acetyltransferase activity"/>
    <property type="evidence" value="ECO:0007669"/>
    <property type="project" value="InterPro"/>
</dbReference>
<evidence type="ECO:0000313" key="10">
    <source>
        <dbReference type="Proteomes" id="UP001162031"/>
    </source>
</evidence>
<feature type="domain" description="Bromo" evidence="8">
    <location>
        <begin position="1490"/>
        <end position="1560"/>
    </location>
</feature>
<keyword evidence="3 5" id="KW-0103">Bromodomain</keyword>
<reference evidence="9" key="1">
    <citation type="submission" date="2022-12" db="EMBL/GenBank/DDBJ databases">
        <authorList>
            <person name="Webb A."/>
        </authorList>
    </citation>
    <scope>NUCLEOTIDE SEQUENCE</scope>
    <source>
        <strain evidence="9">Hp1</strain>
    </source>
</reference>
<dbReference type="Gene3D" id="1.20.920.10">
    <property type="entry name" value="Bromodomain-like"/>
    <property type="match status" value="1"/>
</dbReference>
<comment type="subcellular location">
    <subcellularLocation>
        <location evidence="1">Nucleus</location>
    </subcellularLocation>
</comment>
<feature type="region of interest" description="Disordered" evidence="7">
    <location>
        <begin position="932"/>
        <end position="951"/>
    </location>
</feature>
<evidence type="ECO:0000256" key="4">
    <source>
        <dbReference type="ARBA" id="ARBA00023242"/>
    </source>
</evidence>
<dbReference type="Pfam" id="PF00439">
    <property type="entry name" value="Bromodomain"/>
    <property type="match status" value="1"/>
</dbReference>
<dbReference type="InterPro" id="IPR040240">
    <property type="entry name" value="TAF1"/>
</dbReference>
<feature type="region of interest" description="Disordered" evidence="7">
    <location>
        <begin position="1"/>
        <end position="48"/>
    </location>
</feature>
<dbReference type="GO" id="GO:0016251">
    <property type="term" value="F:RNA polymerase II general transcription initiation factor activity"/>
    <property type="evidence" value="ECO:0007669"/>
    <property type="project" value="InterPro"/>
</dbReference>
<dbReference type="GO" id="GO:0005669">
    <property type="term" value="C:transcription factor TFIID complex"/>
    <property type="evidence" value="ECO:0007669"/>
    <property type="project" value="InterPro"/>
</dbReference>
<dbReference type="CDD" id="cd04369">
    <property type="entry name" value="Bromodomain"/>
    <property type="match status" value="1"/>
</dbReference>
<feature type="coiled-coil region" evidence="6">
    <location>
        <begin position="80"/>
        <end position="111"/>
    </location>
</feature>
<protein>
    <recommendedName>
        <fullName evidence="8">Bromo domain-containing protein</fullName>
    </recommendedName>
</protein>
<dbReference type="Proteomes" id="UP001162031">
    <property type="component" value="Unassembled WGS sequence"/>
</dbReference>
<feature type="region of interest" description="Disordered" evidence="7">
    <location>
        <begin position="1193"/>
        <end position="1234"/>
    </location>
</feature>
<dbReference type="EMBL" id="CANTFL010001148">
    <property type="protein sequence ID" value="CAI5732267.1"/>
    <property type="molecule type" value="Genomic_DNA"/>
</dbReference>